<protein>
    <submittedName>
        <fullName evidence="2">Uncharacterized protein</fullName>
    </submittedName>
</protein>
<feature type="region of interest" description="Disordered" evidence="1">
    <location>
        <begin position="1"/>
        <end position="73"/>
    </location>
</feature>
<accession>A0AAD6VAA5</accession>
<sequence length="140" mass="15901">MWKIRRRLMRSSEAFSHAKQPGDAAEEARIPELVAQWKEKHRESKAKRKGNKATDADDEVEDTADSARSSDRASLLRGYTLTAWRIQQAQRRKNATWSQQKAESDLHHTDVRRPGFPCKVLRSKALGFRGSSAAKAARSQ</sequence>
<evidence type="ECO:0000313" key="3">
    <source>
        <dbReference type="Proteomes" id="UP001219525"/>
    </source>
</evidence>
<dbReference type="AlphaFoldDB" id="A0AAD6VAA5"/>
<keyword evidence="3" id="KW-1185">Reference proteome</keyword>
<dbReference type="EMBL" id="JARJCW010000038">
    <property type="protein sequence ID" value="KAJ7206872.1"/>
    <property type="molecule type" value="Genomic_DNA"/>
</dbReference>
<gene>
    <name evidence="2" type="ORF">GGX14DRAFT_396806</name>
</gene>
<evidence type="ECO:0000313" key="2">
    <source>
        <dbReference type="EMBL" id="KAJ7206872.1"/>
    </source>
</evidence>
<proteinExistence type="predicted"/>
<dbReference type="Proteomes" id="UP001219525">
    <property type="component" value="Unassembled WGS sequence"/>
</dbReference>
<name>A0AAD6VAA5_9AGAR</name>
<evidence type="ECO:0000256" key="1">
    <source>
        <dbReference type="SAM" id="MobiDB-lite"/>
    </source>
</evidence>
<reference evidence="2" key="1">
    <citation type="submission" date="2023-03" db="EMBL/GenBank/DDBJ databases">
        <title>Massive genome expansion in bonnet fungi (Mycena s.s.) driven by repeated elements and novel gene families across ecological guilds.</title>
        <authorList>
            <consortium name="Lawrence Berkeley National Laboratory"/>
            <person name="Harder C.B."/>
            <person name="Miyauchi S."/>
            <person name="Viragh M."/>
            <person name="Kuo A."/>
            <person name="Thoen E."/>
            <person name="Andreopoulos B."/>
            <person name="Lu D."/>
            <person name="Skrede I."/>
            <person name="Drula E."/>
            <person name="Henrissat B."/>
            <person name="Morin E."/>
            <person name="Kohler A."/>
            <person name="Barry K."/>
            <person name="LaButti K."/>
            <person name="Morin E."/>
            <person name="Salamov A."/>
            <person name="Lipzen A."/>
            <person name="Mereny Z."/>
            <person name="Hegedus B."/>
            <person name="Baldrian P."/>
            <person name="Stursova M."/>
            <person name="Weitz H."/>
            <person name="Taylor A."/>
            <person name="Grigoriev I.V."/>
            <person name="Nagy L.G."/>
            <person name="Martin F."/>
            <person name="Kauserud H."/>
        </authorList>
    </citation>
    <scope>NUCLEOTIDE SEQUENCE</scope>
    <source>
        <strain evidence="2">9144</strain>
    </source>
</reference>
<comment type="caution">
    <text evidence="2">The sequence shown here is derived from an EMBL/GenBank/DDBJ whole genome shotgun (WGS) entry which is preliminary data.</text>
</comment>
<feature type="region of interest" description="Disordered" evidence="1">
    <location>
        <begin position="90"/>
        <end position="115"/>
    </location>
</feature>
<feature type="compositionally biased region" description="Polar residues" evidence="1">
    <location>
        <begin position="90"/>
        <end position="101"/>
    </location>
</feature>
<organism evidence="2 3">
    <name type="scientific">Mycena pura</name>
    <dbReference type="NCBI Taxonomy" id="153505"/>
    <lineage>
        <taxon>Eukaryota</taxon>
        <taxon>Fungi</taxon>
        <taxon>Dikarya</taxon>
        <taxon>Basidiomycota</taxon>
        <taxon>Agaricomycotina</taxon>
        <taxon>Agaricomycetes</taxon>
        <taxon>Agaricomycetidae</taxon>
        <taxon>Agaricales</taxon>
        <taxon>Marasmiineae</taxon>
        <taxon>Mycenaceae</taxon>
        <taxon>Mycena</taxon>
    </lineage>
</organism>
<feature type="compositionally biased region" description="Basic and acidic residues" evidence="1">
    <location>
        <begin position="102"/>
        <end position="113"/>
    </location>
</feature>